<protein>
    <submittedName>
        <fullName evidence="1">Uncharacterized protein</fullName>
    </submittedName>
</protein>
<dbReference type="AlphaFoldDB" id="A0A5B7I639"/>
<keyword evidence="2" id="KW-1185">Reference proteome</keyword>
<gene>
    <name evidence="1" type="ORF">E2C01_072208</name>
</gene>
<name>A0A5B7I639_PORTR</name>
<accession>A0A5B7I639</accession>
<dbReference type="EMBL" id="VSRR010046620">
    <property type="protein sequence ID" value="MPC77743.1"/>
    <property type="molecule type" value="Genomic_DNA"/>
</dbReference>
<evidence type="ECO:0000313" key="1">
    <source>
        <dbReference type="EMBL" id="MPC77743.1"/>
    </source>
</evidence>
<reference evidence="1 2" key="1">
    <citation type="submission" date="2019-05" db="EMBL/GenBank/DDBJ databases">
        <title>Another draft genome of Portunus trituberculatus and its Hox gene families provides insights of decapod evolution.</title>
        <authorList>
            <person name="Jeong J.-H."/>
            <person name="Song I."/>
            <person name="Kim S."/>
            <person name="Choi T."/>
            <person name="Kim D."/>
            <person name="Ryu S."/>
            <person name="Kim W."/>
        </authorList>
    </citation>
    <scope>NUCLEOTIDE SEQUENCE [LARGE SCALE GENOMIC DNA]</scope>
    <source>
        <tissue evidence="1">Muscle</tissue>
    </source>
</reference>
<dbReference type="Proteomes" id="UP000324222">
    <property type="component" value="Unassembled WGS sequence"/>
</dbReference>
<organism evidence="1 2">
    <name type="scientific">Portunus trituberculatus</name>
    <name type="common">Swimming crab</name>
    <name type="synonym">Neptunus trituberculatus</name>
    <dbReference type="NCBI Taxonomy" id="210409"/>
    <lineage>
        <taxon>Eukaryota</taxon>
        <taxon>Metazoa</taxon>
        <taxon>Ecdysozoa</taxon>
        <taxon>Arthropoda</taxon>
        <taxon>Crustacea</taxon>
        <taxon>Multicrustacea</taxon>
        <taxon>Malacostraca</taxon>
        <taxon>Eumalacostraca</taxon>
        <taxon>Eucarida</taxon>
        <taxon>Decapoda</taxon>
        <taxon>Pleocyemata</taxon>
        <taxon>Brachyura</taxon>
        <taxon>Eubrachyura</taxon>
        <taxon>Portunoidea</taxon>
        <taxon>Portunidae</taxon>
        <taxon>Portuninae</taxon>
        <taxon>Portunus</taxon>
    </lineage>
</organism>
<evidence type="ECO:0000313" key="2">
    <source>
        <dbReference type="Proteomes" id="UP000324222"/>
    </source>
</evidence>
<comment type="caution">
    <text evidence="1">The sequence shown here is derived from an EMBL/GenBank/DDBJ whole genome shotgun (WGS) entry which is preliminary data.</text>
</comment>
<proteinExistence type="predicted"/>
<sequence>MLPPVVREAKWSHLVIVVARLATTQQILTRCLELIQLDYKCLVSYGAGGGGEGVGGRRKE</sequence>